<dbReference type="AlphaFoldDB" id="H3B5B9"/>
<dbReference type="GeneTree" id="ENSGT00940000161314"/>
<keyword evidence="7" id="KW-1015">Disulfide bond</keyword>
<keyword evidence="2 9" id="KW-0812">Transmembrane</keyword>
<evidence type="ECO:0000256" key="4">
    <source>
        <dbReference type="ARBA" id="ARBA00022737"/>
    </source>
</evidence>
<dbReference type="EMBL" id="AFYH01101386">
    <property type="status" value="NOT_ANNOTATED_CDS"/>
    <property type="molecule type" value="Genomic_DNA"/>
</dbReference>
<accession>H3B5B9</accession>
<protein>
    <submittedName>
        <fullName evidence="11">Immunoglobulin superfamily member 8</fullName>
    </submittedName>
</protein>
<evidence type="ECO:0000256" key="5">
    <source>
        <dbReference type="ARBA" id="ARBA00022989"/>
    </source>
</evidence>
<gene>
    <name evidence="11" type="primary">IGSF8</name>
</gene>
<comment type="subcellular location">
    <subcellularLocation>
        <location evidence="1">Membrane</location>
        <topology evidence="1">Single-pass membrane protein</topology>
    </subcellularLocation>
</comment>
<dbReference type="Proteomes" id="UP000008672">
    <property type="component" value="Unassembled WGS sequence"/>
</dbReference>
<dbReference type="Gene3D" id="2.60.40.10">
    <property type="entry name" value="Immunoglobulins"/>
    <property type="match status" value="4"/>
</dbReference>
<dbReference type="SMART" id="SM00406">
    <property type="entry name" value="IGv"/>
    <property type="match status" value="3"/>
</dbReference>
<organism evidence="11 12">
    <name type="scientific">Latimeria chalumnae</name>
    <name type="common">Coelacanth</name>
    <dbReference type="NCBI Taxonomy" id="7897"/>
    <lineage>
        <taxon>Eukaryota</taxon>
        <taxon>Metazoa</taxon>
        <taxon>Chordata</taxon>
        <taxon>Craniata</taxon>
        <taxon>Vertebrata</taxon>
        <taxon>Euteleostomi</taxon>
        <taxon>Coelacanthiformes</taxon>
        <taxon>Coelacanthidae</taxon>
        <taxon>Latimeria</taxon>
    </lineage>
</organism>
<proteinExistence type="predicted"/>
<dbReference type="InterPro" id="IPR036179">
    <property type="entry name" value="Ig-like_dom_sf"/>
</dbReference>
<dbReference type="PANTHER" id="PTHR12207">
    <property type="entry name" value="V-SET AND TRANSMEMBRANE DOMAIN-CONTAINING PROTEIN"/>
    <property type="match status" value="1"/>
</dbReference>
<keyword evidence="4" id="KW-0677">Repeat</keyword>
<keyword evidence="6 9" id="KW-0472">Membrane</keyword>
<dbReference type="PROSITE" id="PS50835">
    <property type="entry name" value="IG_LIKE"/>
    <property type="match status" value="3"/>
</dbReference>
<evidence type="ECO:0000256" key="6">
    <source>
        <dbReference type="ARBA" id="ARBA00023136"/>
    </source>
</evidence>
<feature type="domain" description="Ig-like" evidence="10">
    <location>
        <begin position="149"/>
        <end position="287"/>
    </location>
</feature>
<evidence type="ECO:0000256" key="3">
    <source>
        <dbReference type="ARBA" id="ARBA00022729"/>
    </source>
</evidence>
<evidence type="ECO:0000256" key="7">
    <source>
        <dbReference type="ARBA" id="ARBA00023157"/>
    </source>
</evidence>
<evidence type="ECO:0000256" key="8">
    <source>
        <dbReference type="ARBA" id="ARBA00023319"/>
    </source>
</evidence>
<dbReference type="PANTHER" id="PTHR12207:SF22">
    <property type="entry name" value="IMMUNOGLOBULIN SUPERFAMILY MEMBER 8"/>
    <property type="match status" value="1"/>
</dbReference>
<dbReference type="Pfam" id="PF07686">
    <property type="entry name" value="V-set"/>
    <property type="match status" value="1"/>
</dbReference>
<feature type="domain" description="Ig-like" evidence="10">
    <location>
        <begin position="434"/>
        <end position="562"/>
    </location>
</feature>
<dbReference type="GO" id="GO:0016020">
    <property type="term" value="C:membrane"/>
    <property type="evidence" value="ECO:0007669"/>
    <property type="project" value="UniProtKB-SubCell"/>
</dbReference>
<dbReference type="SUPFAM" id="SSF48726">
    <property type="entry name" value="Immunoglobulin"/>
    <property type="match status" value="4"/>
</dbReference>
<evidence type="ECO:0000259" key="10">
    <source>
        <dbReference type="PROSITE" id="PS50835"/>
    </source>
</evidence>
<name>H3B5B9_LATCH</name>
<reference evidence="11" key="3">
    <citation type="submission" date="2025-09" db="UniProtKB">
        <authorList>
            <consortium name="Ensembl"/>
        </authorList>
    </citation>
    <scope>IDENTIFICATION</scope>
</reference>
<evidence type="ECO:0000313" key="12">
    <source>
        <dbReference type="Proteomes" id="UP000008672"/>
    </source>
</evidence>
<dbReference type="EMBL" id="AFYH01101384">
    <property type="status" value="NOT_ANNOTATED_CDS"/>
    <property type="molecule type" value="Genomic_DNA"/>
</dbReference>
<dbReference type="InParanoid" id="H3B5B9"/>
<dbReference type="InterPro" id="IPR013106">
    <property type="entry name" value="Ig_V-set"/>
</dbReference>
<reference evidence="12" key="1">
    <citation type="submission" date="2011-08" db="EMBL/GenBank/DDBJ databases">
        <title>The draft genome of Latimeria chalumnae.</title>
        <authorList>
            <person name="Di Palma F."/>
            <person name="Alfoldi J."/>
            <person name="Johnson J."/>
            <person name="Berlin A."/>
            <person name="Gnerre S."/>
            <person name="Jaffe D."/>
            <person name="MacCallum I."/>
            <person name="Young S."/>
            <person name="Walker B.J."/>
            <person name="Lander E."/>
            <person name="Lindblad-Toh K."/>
        </authorList>
    </citation>
    <scope>NUCLEOTIDE SEQUENCE [LARGE SCALE GENOMIC DNA]</scope>
    <source>
        <strain evidence="12">Wild caught</strain>
    </source>
</reference>
<feature type="transmembrane region" description="Helical" evidence="9">
    <location>
        <begin position="571"/>
        <end position="598"/>
    </location>
</feature>
<reference evidence="11" key="2">
    <citation type="submission" date="2025-08" db="UniProtKB">
        <authorList>
            <consortium name="Ensembl"/>
        </authorList>
    </citation>
    <scope>IDENTIFICATION</scope>
</reference>
<evidence type="ECO:0000256" key="9">
    <source>
        <dbReference type="SAM" id="Phobius"/>
    </source>
</evidence>
<dbReference type="OMA" id="FIPCNVS"/>
<keyword evidence="5 9" id="KW-1133">Transmembrane helix</keyword>
<dbReference type="FunCoup" id="H3B5B9">
    <property type="interactions" value="360"/>
</dbReference>
<sequence>KEIYTLLPYTDLLSLMFVSFSRVWTAREVKVPTGPLYRVAGTAISIPCNVTDYEGQHHQDFEWFHYLPEKPEIPIGIASTKNEQFPYVAFSSRVTSGEIRIHRLRDNAVELKIGKLRQGDTGEFECYTPSTDPTYKGTYSDKVQIKVIPDILRVGTGHSRRTNPKSHSVTESQGIELTCHAQANSEQHTHLSVSFGVSKTDPDLESTPGQEVIAIKRDFTVVPGSTGSFGTRYRNGELHVEKAQGDKYKMVIQRARPEDQGFYYCTAAEWILDPEGNWQKIVEKTATLAQITVLPVANLLTISDKPFKTLVNSGEAMELFCDVTGVSSTPNVAFSVQWELKSKQDSPTEQLVVGLDHDGVVTLGKGFRNQNGARAISLERVREDSYRLRIQSSQPSDLGTYYCIVCAHVKYPNGTMLEVAQKKSEGVQVIMKTEAVSLQAHARIAHFSIYRGDTIELLCNITLQTAQTVHMGVAWWVEAKEDGTQGHLLGTLNRDGVTELAKLQGKDISVDKVGPQCYRLRIYRAQESDQGEYHCSVTAWVPYPDHSWYNAATVKSKSVKVSLYMHAMDTLFVPLIVGTCSALFVGIAIITTVTCCFLKKLAKR</sequence>
<dbReference type="InterPro" id="IPR003599">
    <property type="entry name" value="Ig_sub"/>
</dbReference>
<keyword evidence="12" id="KW-1185">Reference proteome</keyword>
<feature type="domain" description="Ig-like" evidence="10">
    <location>
        <begin position="295"/>
        <end position="405"/>
    </location>
</feature>
<dbReference type="Ensembl" id="ENSLACT00000017215.1">
    <property type="protein sequence ID" value="ENSLACP00000017090.1"/>
    <property type="gene ID" value="ENSLACG00000015060.1"/>
</dbReference>
<dbReference type="InterPro" id="IPR007110">
    <property type="entry name" value="Ig-like_dom"/>
</dbReference>
<dbReference type="eggNOG" id="ENOG502QTUT">
    <property type="taxonomic scope" value="Eukaryota"/>
</dbReference>
<dbReference type="SMART" id="SM00409">
    <property type="entry name" value="IG"/>
    <property type="match status" value="4"/>
</dbReference>
<dbReference type="FunFam" id="2.60.40.10:FF:000191">
    <property type="entry name" value="Immunoglobulin superfamily member 3"/>
    <property type="match status" value="1"/>
</dbReference>
<keyword evidence="3" id="KW-0732">Signal</keyword>
<dbReference type="InterPro" id="IPR013783">
    <property type="entry name" value="Ig-like_fold"/>
</dbReference>
<evidence type="ECO:0000256" key="2">
    <source>
        <dbReference type="ARBA" id="ARBA00022692"/>
    </source>
</evidence>
<evidence type="ECO:0000256" key="1">
    <source>
        <dbReference type="ARBA" id="ARBA00004167"/>
    </source>
</evidence>
<keyword evidence="8" id="KW-0393">Immunoglobulin domain</keyword>
<dbReference type="HOGENOM" id="CLU_005187_2_0_1"/>
<dbReference type="STRING" id="7897.ENSLACP00000017090"/>
<dbReference type="EMBL" id="AFYH01101385">
    <property type="status" value="NOT_ANNOTATED_CDS"/>
    <property type="molecule type" value="Genomic_DNA"/>
</dbReference>
<dbReference type="InterPro" id="IPR051102">
    <property type="entry name" value="IgSF_V-set/TM_domain"/>
</dbReference>
<evidence type="ECO:0000313" key="11">
    <source>
        <dbReference type="Ensembl" id="ENSLACP00000017090.1"/>
    </source>
</evidence>